<evidence type="ECO:0000256" key="3">
    <source>
        <dbReference type="ARBA" id="ARBA00012142"/>
    </source>
</evidence>
<keyword evidence="6" id="KW-0547">Nucleotide-binding</keyword>
<dbReference type="GO" id="GO:0030955">
    <property type="term" value="F:potassium ion binding"/>
    <property type="evidence" value="ECO:0007669"/>
    <property type="project" value="InterPro"/>
</dbReference>
<comment type="similarity">
    <text evidence="2 12">Belongs to the pyruvate kinase family.</text>
</comment>
<proteinExistence type="inferred from homology"/>
<dbReference type="InterPro" id="IPR001697">
    <property type="entry name" value="Pyr_Knase"/>
</dbReference>
<gene>
    <name evidence="14" type="ORF">CLV71_13029</name>
</gene>
<evidence type="ECO:0000256" key="5">
    <source>
        <dbReference type="ARBA" id="ARBA00022723"/>
    </source>
</evidence>
<evidence type="ECO:0000256" key="7">
    <source>
        <dbReference type="ARBA" id="ARBA00022777"/>
    </source>
</evidence>
<keyword evidence="4 12" id="KW-0808">Transferase</keyword>
<dbReference type="InterPro" id="IPR015806">
    <property type="entry name" value="Pyrv_Knase_insert_dom_sf"/>
</dbReference>
<evidence type="ECO:0000256" key="9">
    <source>
        <dbReference type="ARBA" id="ARBA00022842"/>
    </source>
</evidence>
<comment type="caution">
    <text evidence="14">The sequence shown here is derived from an EMBL/GenBank/DDBJ whole genome shotgun (WGS) entry which is preliminary data.</text>
</comment>
<dbReference type="InterPro" id="IPR040442">
    <property type="entry name" value="Pyrv_kinase-like_dom_sf"/>
</dbReference>
<dbReference type="GO" id="GO:0005524">
    <property type="term" value="F:ATP binding"/>
    <property type="evidence" value="ECO:0007669"/>
    <property type="project" value="UniProtKB-KW"/>
</dbReference>
<dbReference type="InterPro" id="IPR015793">
    <property type="entry name" value="Pyrv_Knase_brl"/>
</dbReference>
<dbReference type="GO" id="GO:0004743">
    <property type="term" value="F:pyruvate kinase activity"/>
    <property type="evidence" value="ECO:0007669"/>
    <property type="project" value="UniProtKB-EC"/>
</dbReference>
<evidence type="ECO:0000256" key="12">
    <source>
        <dbReference type="RuleBase" id="RU000504"/>
    </source>
</evidence>
<keyword evidence="10 12" id="KW-0324">Glycolysis</keyword>
<dbReference type="Pfam" id="PF00224">
    <property type="entry name" value="PK"/>
    <property type="match status" value="1"/>
</dbReference>
<keyword evidence="15" id="KW-1185">Reference proteome</keyword>
<accession>A0A4R7UQU6</accession>
<evidence type="ECO:0000256" key="8">
    <source>
        <dbReference type="ARBA" id="ARBA00022840"/>
    </source>
</evidence>
<comment type="catalytic activity">
    <reaction evidence="12">
        <text>pyruvate + ATP = phosphoenolpyruvate + ADP + H(+)</text>
        <dbReference type="Rhea" id="RHEA:18157"/>
        <dbReference type="ChEBI" id="CHEBI:15361"/>
        <dbReference type="ChEBI" id="CHEBI:15378"/>
        <dbReference type="ChEBI" id="CHEBI:30616"/>
        <dbReference type="ChEBI" id="CHEBI:58702"/>
        <dbReference type="ChEBI" id="CHEBI:456216"/>
        <dbReference type="EC" id="2.7.1.40"/>
    </reaction>
</comment>
<keyword evidence="7 12" id="KW-0418">Kinase</keyword>
<keyword evidence="8" id="KW-0067">ATP-binding</keyword>
<evidence type="ECO:0000313" key="14">
    <source>
        <dbReference type="EMBL" id="TDV36823.1"/>
    </source>
</evidence>
<keyword evidence="11 14" id="KW-0670">Pyruvate</keyword>
<organism evidence="14 15">
    <name type="scientific">Actinophytocola oryzae</name>
    <dbReference type="NCBI Taxonomy" id="502181"/>
    <lineage>
        <taxon>Bacteria</taxon>
        <taxon>Bacillati</taxon>
        <taxon>Actinomycetota</taxon>
        <taxon>Actinomycetes</taxon>
        <taxon>Pseudonocardiales</taxon>
        <taxon>Pseudonocardiaceae</taxon>
    </lineage>
</organism>
<dbReference type="InterPro" id="IPR015813">
    <property type="entry name" value="Pyrv/PenolPyrv_kinase-like_dom"/>
</dbReference>
<dbReference type="AlphaFoldDB" id="A0A4R7UQU6"/>
<keyword evidence="9 12" id="KW-0460">Magnesium</keyword>
<dbReference type="UniPathway" id="UPA00109">
    <property type="reaction ID" value="UER00188"/>
</dbReference>
<dbReference type="EMBL" id="SOCP01000030">
    <property type="protein sequence ID" value="TDV36823.1"/>
    <property type="molecule type" value="Genomic_DNA"/>
</dbReference>
<evidence type="ECO:0000256" key="1">
    <source>
        <dbReference type="ARBA" id="ARBA00004997"/>
    </source>
</evidence>
<evidence type="ECO:0000256" key="6">
    <source>
        <dbReference type="ARBA" id="ARBA00022741"/>
    </source>
</evidence>
<evidence type="ECO:0000256" key="4">
    <source>
        <dbReference type="ARBA" id="ARBA00022679"/>
    </source>
</evidence>
<evidence type="ECO:0000256" key="11">
    <source>
        <dbReference type="ARBA" id="ARBA00023317"/>
    </source>
</evidence>
<sequence>MTTSYRGDEENRELVGMLRAAGPVTVHLDVGRGTKLRVARFSAPRLETGATVTLGSEPGCDLHLERPLGVELPVDTVLYLGDSDAVLRVGSRKGEEYSCSVTAGGRATPGKAITAAGIDLGLGTVNAMNEADFATAGELGVEYAMVSFVRSAADIDRCRALLPPEVGISVKIETREAVEDLDAIVAASDVVVIGRGDLALQCGPEHLGLLQWRIAEASAAAGKPFVVATQVFESVLGRAVPNRAELHDLAAAAALGADEVMFGPETCKNPHQVEAMAAAQHVLDTVSASGVRLRVDR</sequence>
<dbReference type="PRINTS" id="PR01050">
    <property type="entry name" value="PYRUVTKNASE"/>
</dbReference>
<protein>
    <recommendedName>
        <fullName evidence="3 12">Pyruvate kinase</fullName>
        <ecNumber evidence="3 12">2.7.1.40</ecNumber>
    </recommendedName>
</protein>
<evidence type="ECO:0000256" key="2">
    <source>
        <dbReference type="ARBA" id="ARBA00008663"/>
    </source>
</evidence>
<name>A0A4R7UQU6_9PSEU</name>
<dbReference type="PANTHER" id="PTHR11817">
    <property type="entry name" value="PYRUVATE KINASE"/>
    <property type="match status" value="1"/>
</dbReference>
<dbReference type="Gene3D" id="3.20.20.60">
    <property type="entry name" value="Phosphoenolpyruvate-binding domains"/>
    <property type="match status" value="1"/>
</dbReference>
<dbReference type="GO" id="GO:0016301">
    <property type="term" value="F:kinase activity"/>
    <property type="evidence" value="ECO:0007669"/>
    <property type="project" value="UniProtKB-KW"/>
</dbReference>
<dbReference type="EC" id="2.7.1.40" evidence="3 12"/>
<dbReference type="SUPFAM" id="SSF51621">
    <property type="entry name" value="Phosphoenolpyruvate/pyruvate domain"/>
    <property type="match status" value="1"/>
</dbReference>
<comment type="pathway">
    <text evidence="1 12">Carbohydrate degradation; glycolysis; pyruvate from D-glyceraldehyde 3-phosphate: step 5/5.</text>
</comment>
<dbReference type="Gene3D" id="2.40.33.10">
    <property type="entry name" value="PK beta-barrel domain-like"/>
    <property type="match status" value="1"/>
</dbReference>
<dbReference type="Proteomes" id="UP000294927">
    <property type="component" value="Unassembled WGS sequence"/>
</dbReference>
<evidence type="ECO:0000256" key="10">
    <source>
        <dbReference type="ARBA" id="ARBA00023152"/>
    </source>
</evidence>
<evidence type="ECO:0000313" key="15">
    <source>
        <dbReference type="Proteomes" id="UP000294927"/>
    </source>
</evidence>
<feature type="domain" description="Pyruvate kinase barrel" evidence="13">
    <location>
        <begin position="72"/>
        <end position="275"/>
    </location>
</feature>
<evidence type="ECO:0000259" key="13">
    <source>
        <dbReference type="Pfam" id="PF00224"/>
    </source>
</evidence>
<reference evidence="14 15" key="1">
    <citation type="submission" date="2019-03" db="EMBL/GenBank/DDBJ databases">
        <title>Genomic Encyclopedia of Archaeal and Bacterial Type Strains, Phase II (KMG-II): from individual species to whole genera.</title>
        <authorList>
            <person name="Goeker M."/>
        </authorList>
    </citation>
    <scope>NUCLEOTIDE SEQUENCE [LARGE SCALE GENOMIC DNA]</scope>
    <source>
        <strain evidence="14 15">DSM 45499</strain>
    </source>
</reference>
<dbReference type="GO" id="GO:0000287">
    <property type="term" value="F:magnesium ion binding"/>
    <property type="evidence" value="ECO:0007669"/>
    <property type="project" value="InterPro"/>
</dbReference>
<keyword evidence="5" id="KW-0479">Metal-binding</keyword>